<proteinExistence type="predicted"/>
<dbReference type="Proteomes" id="UP000183954">
    <property type="component" value="Unassembled WGS sequence"/>
</dbReference>
<dbReference type="Gene3D" id="1.10.8.730">
    <property type="match status" value="1"/>
</dbReference>
<dbReference type="EMBL" id="FQXJ01000003">
    <property type="protein sequence ID" value="SHH10653.1"/>
    <property type="molecule type" value="Genomic_DNA"/>
</dbReference>
<dbReference type="PANTHER" id="PTHR30121:SF6">
    <property type="entry name" value="SLR6007 PROTEIN"/>
    <property type="match status" value="1"/>
</dbReference>
<dbReference type="CDD" id="cd01127">
    <property type="entry name" value="TrwB_TraG_TraD_VirD4"/>
    <property type="match status" value="1"/>
</dbReference>
<dbReference type="InterPro" id="IPR027417">
    <property type="entry name" value="P-loop_NTPase"/>
</dbReference>
<sequence length="607" mass="67915">MAKRTESIPVNNALLNVITPMGLNFTRNTLTIGENKGKAYGMIKYHQDPDYGWLSKITNIPSTIVSITFTPTDTGAFIDTLSSTIRLNRGTAESTKDPLTRQRAVRTADNAEKILAQIDQDGESVGLMSVIVMPIARDDQTFVKVCRKVESTVAGLKCKVRVLANLQKEGLKMLSPFYGTDEKIENITQRPVPLSSFIGGFPFASSGYNDGTGYYFAKDAAGGLIILDPWIRGGDRTNSNFVITGTIGVGKSTDIKHIGLSEYMRGTKIIFIDPHREYRDFTLNLNGDWINAGGGSKGKVNPLQIRTAAKDDESEADNLYADDGHGMGDMALYIKSLEIFFSLYIPSLSDRQKAILKSEIIEIYNKFNIFWDTEIKKLKNTDFPIMKDLHGQITEKAKERNNPYQKDYDDLGLLLRDIAIGSDSFLWNGHTTIQSDSQCVCLDTKDLQATSNNIKSAQYFNLLQWAWDEMVKDPTQRVMLICDEAYYMIDPNVPQSLMFLRNVSKGVRKYEGALGVISHSVVDFLDPKIKMYGQPLLEMACFKILMGTDGSNLKETKELYNLTDAEEELLASKQRGQALLMVGSKRLRANFEIPDYKFEYMGKAGGR</sequence>
<dbReference type="InterPro" id="IPR051162">
    <property type="entry name" value="T4SS_component"/>
</dbReference>
<dbReference type="RefSeq" id="WP_073027130.1">
    <property type="nucleotide sequence ID" value="NZ_FQXJ01000003.1"/>
</dbReference>
<dbReference type="OrthoDB" id="9804380at2"/>
<reference evidence="2" key="1">
    <citation type="submission" date="2016-11" db="EMBL/GenBank/DDBJ databases">
        <authorList>
            <person name="Varghese N."/>
            <person name="Submissions S."/>
        </authorList>
    </citation>
    <scope>NUCLEOTIDE SEQUENCE [LARGE SCALE GENOMIC DNA]</scope>
    <source>
        <strain evidence="2">DSM 15449</strain>
    </source>
</reference>
<gene>
    <name evidence="1" type="ORF">SAMN02746098_00183</name>
</gene>
<keyword evidence="2" id="KW-1185">Reference proteome</keyword>
<dbReference type="AlphaFoldDB" id="A0A1M5QAY1"/>
<protein>
    <submittedName>
        <fullName evidence="1">AAA-like domain-containing protein</fullName>
    </submittedName>
</protein>
<dbReference type="STRING" id="1121420.SAMN02746098_00183"/>
<organism evidence="1 2">
    <name type="scientific">Desulfosporosinus lacus DSM 15449</name>
    <dbReference type="NCBI Taxonomy" id="1121420"/>
    <lineage>
        <taxon>Bacteria</taxon>
        <taxon>Bacillati</taxon>
        <taxon>Bacillota</taxon>
        <taxon>Clostridia</taxon>
        <taxon>Eubacteriales</taxon>
        <taxon>Desulfitobacteriaceae</taxon>
        <taxon>Desulfosporosinus</taxon>
    </lineage>
</organism>
<evidence type="ECO:0000313" key="1">
    <source>
        <dbReference type="EMBL" id="SHH10653.1"/>
    </source>
</evidence>
<dbReference type="Gene3D" id="3.40.50.300">
    <property type="entry name" value="P-loop containing nucleotide triphosphate hydrolases"/>
    <property type="match status" value="1"/>
</dbReference>
<dbReference type="SUPFAM" id="SSF52540">
    <property type="entry name" value="P-loop containing nucleoside triphosphate hydrolases"/>
    <property type="match status" value="1"/>
</dbReference>
<evidence type="ECO:0000313" key="2">
    <source>
        <dbReference type="Proteomes" id="UP000183954"/>
    </source>
</evidence>
<accession>A0A1M5QAY1</accession>
<dbReference type="PANTHER" id="PTHR30121">
    <property type="entry name" value="UNCHARACTERIZED PROTEIN YJGR-RELATED"/>
    <property type="match status" value="1"/>
</dbReference>
<name>A0A1M5QAY1_9FIRM</name>